<reference evidence="1" key="1">
    <citation type="submission" date="2012-05" db="EMBL/GenBank/DDBJ databases">
        <authorList>
            <person name="Krishnakumar V."/>
            <person name="Cheung F."/>
            <person name="Xiao Y."/>
            <person name="Chan A."/>
            <person name="Moskal W.A."/>
            <person name="Town C.D."/>
        </authorList>
    </citation>
    <scope>NUCLEOTIDE SEQUENCE</scope>
</reference>
<organism evidence="1">
    <name type="scientific">Medicago truncatula</name>
    <name type="common">Barrel medic</name>
    <name type="synonym">Medicago tribuloides</name>
    <dbReference type="NCBI Taxonomy" id="3880"/>
    <lineage>
        <taxon>Eukaryota</taxon>
        <taxon>Viridiplantae</taxon>
        <taxon>Streptophyta</taxon>
        <taxon>Embryophyta</taxon>
        <taxon>Tracheophyta</taxon>
        <taxon>Spermatophyta</taxon>
        <taxon>Magnoliopsida</taxon>
        <taxon>eudicotyledons</taxon>
        <taxon>Gunneridae</taxon>
        <taxon>Pentapetalae</taxon>
        <taxon>rosids</taxon>
        <taxon>fabids</taxon>
        <taxon>Fabales</taxon>
        <taxon>Fabaceae</taxon>
        <taxon>Papilionoideae</taxon>
        <taxon>50 kb inversion clade</taxon>
        <taxon>NPAAA clade</taxon>
        <taxon>Hologalegina</taxon>
        <taxon>IRL clade</taxon>
        <taxon>Trifolieae</taxon>
        <taxon>Medicago</taxon>
    </lineage>
</organism>
<evidence type="ECO:0000313" key="1">
    <source>
        <dbReference type="EMBL" id="AFK47009.1"/>
    </source>
</evidence>
<accession>I3T3B7</accession>
<sequence>MIQSSLQLIAKTGLFKDNLNLTIYETLRQT</sequence>
<name>I3T3B7_MEDTR</name>
<dbReference type="AlphaFoldDB" id="I3T3B7"/>
<protein>
    <submittedName>
        <fullName evidence="1">Uncharacterized protein</fullName>
    </submittedName>
</protein>
<dbReference type="EMBL" id="BT147215">
    <property type="protein sequence ID" value="AFK47009.1"/>
    <property type="molecule type" value="mRNA"/>
</dbReference>
<proteinExistence type="evidence at transcript level"/>